<accession>A0A8D8S0B5</accession>
<proteinExistence type="predicted"/>
<name>A0A8D8S0B5_9HEMI</name>
<dbReference type="AlphaFoldDB" id="A0A8D8S0B5"/>
<organism evidence="1">
    <name type="scientific">Cacopsylla melanoneura</name>
    <dbReference type="NCBI Taxonomy" id="428564"/>
    <lineage>
        <taxon>Eukaryota</taxon>
        <taxon>Metazoa</taxon>
        <taxon>Ecdysozoa</taxon>
        <taxon>Arthropoda</taxon>
        <taxon>Hexapoda</taxon>
        <taxon>Insecta</taxon>
        <taxon>Pterygota</taxon>
        <taxon>Neoptera</taxon>
        <taxon>Paraneoptera</taxon>
        <taxon>Hemiptera</taxon>
        <taxon>Sternorrhyncha</taxon>
        <taxon>Psylloidea</taxon>
        <taxon>Psyllidae</taxon>
        <taxon>Psyllinae</taxon>
        <taxon>Cacopsylla</taxon>
    </lineage>
</organism>
<dbReference type="EMBL" id="HBUF01193287">
    <property type="protein sequence ID" value="CAG6659082.1"/>
    <property type="molecule type" value="Transcribed_RNA"/>
</dbReference>
<dbReference type="EMBL" id="HBUF01193285">
    <property type="protein sequence ID" value="CAG6659077.1"/>
    <property type="molecule type" value="Transcribed_RNA"/>
</dbReference>
<evidence type="ECO:0000313" key="1">
    <source>
        <dbReference type="EMBL" id="CAG6659077.1"/>
    </source>
</evidence>
<protein>
    <submittedName>
        <fullName evidence="1">Uncharacterized protein</fullName>
    </submittedName>
</protein>
<reference evidence="1" key="1">
    <citation type="submission" date="2021-05" db="EMBL/GenBank/DDBJ databases">
        <authorList>
            <person name="Alioto T."/>
            <person name="Alioto T."/>
            <person name="Gomez Garrido J."/>
        </authorList>
    </citation>
    <scope>NUCLEOTIDE SEQUENCE</scope>
</reference>
<sequence>MSRKMNLSENSYFSVESKLSLLPLSDRRTVIDLITFHNILNSNVCLPQLLCDVNIHAPSHRTRNPLPFCPPNVRTNYLMNSPLNRFQRLANDFSELDLFNTSINQIKSFFLHRHFST</sequence>